<dbReference type="CDD" id="cd00191">
    <property type="entry name" value="TY"/>
    <property type="match status" value="1"/>
</dbReference>
<feature type="region of interest" description="Disordered" evidence="10">
    <location>
        <begin position="168"/>
        <end position="194"/>
    </location>
</feature>
<reference evidence="15" key="1">
    <citation type="submission" date="2011-08" db="EMBL/GenBank/DDBJ databases">
        <title>The draft genome of Latimeria chalumnae.</title>
        <authorList>
            <person name="Di Palma F."/>
            <person name="Alfoldi J."/>
            <person name="Johnson J."/>
            <person name="Berlin A."/>
            <person name="Gnerre S."/>
            <person name="Jaffe D."/>
            <person name="MacCallum I."/>
            <person name="Young S."/>
            <person name="Walker B.J."/>
            <person name="Lander E."/>
            <person name="Lindblad-Toh K."/>
        </authorList>
    </citation>
    <scope>NUCLEOTIDE SEQUENCE [LARGE SCALE GENOMIC DNA]</scope>
    <source>
        <strain evidence="15">Wild caught</strain>
    </source>
</reference>
<reference evidence="14" key="2">
    <citation type="submission" date="2025-08" db="UniProtKB">
        <authorList>
            <consortium name="Ensembl"/>
        </authorList>
    </citation>
    <scope>IDENTIFICATION</scope>
</reference>
<evidence type="ECO:0000256" key="5">
    <source>
        <dbReference type="ARBA" id="ARBA00022729"/>
    </source>
</evidence>
<keyword evidence="7" id="KW-0340">Growth factor binding</keyword>
<dbReference type="InterPro" id="IPR022321">
    <property type="entry name" value="IGFBP_1-6_chordata"/>
</dbReference>
<evidence type="ECO:0000256" key="4">
    <source>
        <dbReference type="ARBA" id="ARBA00022553"/>
    </source>
</evidence>
<evidence type="ECO:0000256" key="10">
    <source>
        <dbReference type="SAM" id="MobiDB-lite"/>
    </source>
</evidence>
<dbReference type="PRINTS" id="PR01977">
    <property type="entry name" value="IGFBPFAMILY1"/>
</dbReference>
<dbReference type="InterPro" id="IPR036857">
    <property type="entry name" value="Thyroglobulin_1_sf"/>
</dbReference>
<reference evidence="14" key="3">
    <citation type="submission" date="2025-09" db="UniProtKB">
        <authorList>
            <consortium name="Ensembl"/>
        </authorList>
    </citation>
    <scope>IDENTIFICATION</scope>
</reference>
<dbReference type="FunCoup" id="H3AES6">
    <property type="interactions" value="102"/>
</dbReference>
<keyword evidence="15" id="KW-1185">Reference proteome</keyword>
<dbReference type="Pfam" id="PF00219">
    <property type="entry name" value="IGFBP"/>
    <property type="match status" value="1"/>
</dbReference>
<comment type="subcellular location">
    <subcellularLocation>
        <location evidence="1">Secreted</location>
    </subcellularLocation>
</comment>
<comment type="caution">
    <text evidence="9">Lacks conserved residue(s) required for the propagation of feature annotation.</text>
</comment>
<evidence type="ECO:0000256" key="6">
    <source>
        <dbReference type="ARBA" id="ARBA00023157"/>
    </source>
</evidence>
<evidence type="ECO:0000256" key="8">
    <source>
        <dbReference type="ARBA" id="ARBA00049694"/>
    </source>
</evidence>
<feature type="compositionally biased region" description="Basic and acidic residues" evidence="10">
    <location>
        <begin position="183"/>
        <end position="192"/>
    </location>
</feature>
<evidence type="ECO:0000256" key="11">
    <source>
        <dbReference type="SAM" id="SignalP"/>
    </source>
</evidence>
<dbReference type="SUPFAM" id="SSF57610">
    <property type="entry name" value="Thyroglobulin type-1 domain"/>
    <property type="match status" value="1"/>
</dbReference>
<dbReference type="PROSITE" id="PS51323">
    <property type="entry name" value="IGFBP_N_2"/>
    <property type="match status" value="1"/>
</dbReference>
<dbReference type="Gene3D" id="4.10.800.10">
    <property type="entry name" value="Thyroglobulin type-1"/>
    <property type="match status" value="1"/>
</dbReference>
<dbReference type="OMA" id="YTERCAL"/>
<dbReference type="PROSITE" id="PS51162">
    <property type="entry name" value="THYROGLOBULIN_1_2"/>
    <property type="match status" value="1"/>
</dbReference>
<evidence type="ECO:0000313" key="14">
    <source>
        <dbReference type="Ensembl" id="ENSLACP00000008147.1"/>
    </source>
</evidence>
<dbReference type="InterPro" id="IPR000716">
    <property type="entry name" value="Thyroglobulin_1"/>
</dbReference>
<dbReference type="InterPro" id="IPR017891">
    <property type="entry name" value="Insulin_GF-bd_Cys-rich_CS"/>
</dbReference>
<dbReference type="GO" id="GO:0005615">
    <property type="term" value="C:extracellular space"/>
    <property type="evidence" value="ECO:0007669"/>
    <property type="project" value="TreeGrafter"/>
</dbReference>
<dbReference type="SMART" id="SM00121">
    <property type="entry name" value="IB"/>
    <property type="match status" value="1"/>
</dbReference>
<dbReference type="GO" id="GO:0031995">
    <property type="term" value="F:insulin-like growth factor II binding"/>
    <property type="evidence" value="ECO:0007669"/>
    <property type="project" value="TreeGrafter"/>
</dbReference>
<evidence type="ECO:0000256" key="2">
    <source>
        <dbReference type="ARBA" id="ARBA00013675"/>
    </source>
</evidence>
<comment type="subunit">
    <text evidence="8">Binds equally well IGF1 and IGF2. Interacts with integrin ITGA5:ITGB1. Interacts with VHL; this interaction inhibits HIF1A degradation.</text>
</comment>
<dbReference type="PROSITE" id="PS00222">
    <property type="entry name" value="IGFBP_N_1"/>
    <property type="match status" value="1"/>
</dbReference>
<dbReference type="Proteomes" id="UP000008672">
    <property type="component" value="Unassembled WGS sequence"/>
</dbReference>
<accession>H3AES6</accession>
<name>H3AES6_LATCH</name>
<dbReference type="PANTHER" id="PTHR11551:SF4">
    <property type="entry name" value="INSULIN-LIKE GROWTH FACTOR-BINDING PROTEIN 5"/>
    <property type="match status" value="1"/>
</dbReference>
<evidence type="ECO:0000259" key="12">
    <source>
        <dbReference type="PROSITE" id="PS51162"/>
    </source>
</evidence>
<keyword evidence="4" id="KW-0597">Phosphoprotein</keyword>
<sequence length="279" mass="31576">FFLEMVFYFCLVLSLSLGLSHCLGSFVPCEHCDDKARSLCPPNPLGCELVKEPGCGCCLTCALAEGQSCGVYTEPCAQGMLCRPREGEEKPLHALLHGRGTCMREKIYMEQRKIARKSLENEDPTTAEITEVNLPLKPGRPKTSRGNVPVPERKRSMVEIARRKKYQSAKVMTSSENTARPRYPPDYKHESEQGPCRRQIENTLQEMKTSYHITTSRNIYLPNCDRKGFYKRKQCKPSKGRRRGICWCVDKYGSKLPGSGPFPGDIHCHHHSFDSSTIE</sequence>
<dbReference type="GO" id="GO:0031994">
    <property type="term" value="F:insulin-like growth factor I binding"/>
    <property type="evidence" value="ECO:0007669"/>
    <property type="project" value="TreeGrafter"/>
</dbReference>
<dbReference type="SUPFAM" id="SSF57184">
    <property type="entry name" value="Growth factor receptor domain"/>
    <property type="match status" value="1"/>
</dbReference>
<dbReference type="PROSITE" id="PS00484">
    <property type="entry name" value="THYROGLOBULIN_1_1"/>
    <property type="match status" value="1"/>
</dbReference>
<dbReference type="EMBL" id="AFYH01035963">
    <property type="status" value="NOT_ANNOTATED_CDS"/>
    <property type="molecule type" value="Genomic_DNA"/>
</dbReference>
<dbReference type="HOGENOM" id="CLU_070833_1_1_1"/>
<gene>
    <name evidence="14" type="primary">IGFBP5</name>
</gene>
<evidence type="ECO:0000313" key="15">
    <source>
        <dbReference type="Proteomes" id="UP000008672"/>
    </source>
</evidence>
<feature type="disulfide bond" evidence="9">
    <location>
        <begin position="248"/>
        <end position="268"/>
    </location>
</feature>
<evidence type="ECO:0000256" key="7">
    <source>
        <dbReference type="ARBA" id="ARBA00023183"/>
    </source>
</evidence>
<feature type="signal peptide" evidence="11">
    <location>
        <begin position="1"/>
        <end position="24"/>
    </location>
</feature>
<dbReference type="GeneTree" id="ENSGT00940000155890"/>
<dbReference type="AlphaFoldDB" id="H3AES6"/>
<feature type="domain" description="Thyroglobulin type-1" evidence="12">
    <location>
        <begin position="193"/>
        <end position="268"/>
    </location>
</feature>
<feature type="chain" id="PRO_5003580202" description="Insulin-like growth factor-binding protein 1" evidence="11">
    <location>
        <begin position="25"/>
        <end position="279"/>
    </location>
</feature>
<dbReference type="STRING" id="7897.ENSLACP00000008147"/>
<organism evidence="14 15">
    <name type="scientific">Latimeria chalumnae</name>
    <name type="common">Coelacanth</name>
    <dbReference type="NCBI Taxonomy" id="7897"/>
    <lineage>
        <taxon>Eukaryota</taxon>
        <taxon>Metazoa</taxon>
        <taxon>Chordata</taxon>
        <taxon>Craniata</taxon>
        <taxon>Vertebrata</taxon>
        <taxon>Euteleostomi</taxon>
        <taxon>Coelacanthiformes</taxon>
        <taxon>Coelacanthidae</taxon>
        <taxon>Latimeria</taxon>
    </lineage>
</organism>
<dbReference type="FunFam" id="4.10.800.10:FF:000005">
    <property type="entry name" value="Putative insulin-like growth factor-binding protein 5"/>
    <property type="match status" value="1"/>
</dbReference>
<keyword evidence="5 11" id="KW-0732">Signal</keyword>
<evidence type="ECO:0000256" key="1">
    <source>
        <dbReference type="ARBA" id="ARBA00004613"/>
    </source>
</evidence>
<keyword evidence="6 9" id="KW-1015">Disulfide bond</keyword>
<dbReference type="Pfam" id="PF00086">
    <property type="entry name" value="Thyroglobulin_1"/>
    <property type="match status" value="1"/>
</dbReference>
<dbReference type="InterPro" id="IPR022322">
    <property type="entry name" value="IGFBP1"/>
</dbReference>
<feature type="domain" description="IGFBP N-terminal" evidence="13">
    <location>
        <begin position="25"/>
        <end position="105"/>
    </location>
</feature>
<dbReference type="PANTHER" id="PTHR11551">
    <property type="entry name" value="INSULIN-LIKE GROWTH FACTOR BINDING PROTEIN"/>
    <property type="match status" value="1"/>
</dbReference>
<dbReference type="FunFam" id="4.10.40.20:FF:000001">
    <property type="entry name" value="Insulin-like growth factor binding protein 5"/>
    <property type="match status" value="1"/>
</dbReference>
<dbReference type="SMART" id="SM00211">
    <property type="entry name" value="TY"/>
    <property type="match status" value="1"/>
</dbReference>
<dbReference type="GO" id="GO:0001968">
    <property type="term" value="F:fibronectin binding"/>
    <property type="evidence" value="ECO:0007669"/>
    <property type="project" value="TreeGrafter"/>
</dbReference>
<dbReference type="Gene3D" id="4.10.40.20">
    <property type="match status" value="1"/>
</dbReference>
<protein>
    <recommendedName>
        <fullName evidence="2">Insulin-like growth factor-binding protein 1</fullName>
    </recommendedName>
</protein>
<dbReference type="InterPro" id="IPR009030">
    <property type="entry name" value="Growth_fac_rcpt_cys_sf"/>
</dbReference>
<dbReference type="InParanoid" id="H3AES6"/>
<dbReference type="PRINTS" id="PR01976">
    <property type="entry name" value="IGFBPFAMILY"/>
</dbReference>
<evidence type="ECO:0000259" key="13">
    <source>
        <dbReference type="PROSITE" id="PS51323"/>
    </source>
</evidence>
<dbReference type="Ensembl" id="ENSLACT00000008213.1">
    <property type="protein sequence ID" value="ENSLACP00000008147.1"/>
    <property type="gene ID" value="ENSLACG00000007215.2"/>
</dbReference>
<dbReference type="GO" id="GO:0043567">
    <property type="term" value="P:regulation of insulin-like growth factor receptor signaling pathway"/>
    <property type="evidence" value="ECO:0007669"/>
    <property type="project" value="TreeGrafter"/>
</dbReference>
<dbReference type="InterPro" id="IPR000867">
    <property type="entry name" value="IGFBP-like"/>
</dbReference>
<evidence type="ECO:0000256" key="9">
    <source>
        <dbReference type="PROSITE-ProRule" id="PRU00500"/>
    </source>
</evidence>
<dbReference type="eggNOG" id="ENOG502QUPK">
    <property type="taxonomic scope" value="Eukaryota"/>
</dbReference>
<proteinExistence type="predicted"/>
<keyword evidence="3" id="KW-0964">Secreted</keyword>
<evidence type="ECO:0000256" key="3">
    <source>
        <dbReference type="ARBA" id="ARBA00022525"/>
    </source>
</evidence>